<gene>
    <name evidence="1" type="ORF">H9816_01735</name>
</gene>
<sequence length="139" mass="16160">MEKYESKQYQIRRPAAQIYAVLSDFRNFTPIVQGRVEEWQADETSCSFRFKGMSVRLQIIDKEPENYIKISGDDRSPLEFTFWVQMKQVEAYDTRIRLVLHTKLNMVMRMMIGSKLQSGLDQMAGQMAAAFNGELPGNH</sequence>
<comment type="caution">
    <text evidence="1">The sequence shown here is derived from an EMBL/GenBank/DDBJ whole genome shotgun (WGS) entry which is preliminary data.</text>
</comment>
<dbReference type="InterPro" id="IPR023393">
    <property type="entry name" value="START-like_dom_sf"/>
</dbReference>
<proteinExistence type="predicted"/>
<accession>A0A9D2IKU0</accession>
<reference evidence="1" key="2">
    <citation type="submission" date="2021-04" db="EMBL/GenBank/DDBJ databases">
        <authorList>
            <person name="Gilroy R."/>
        </authorList>
    </citation>
    <scope>NUCLEOTIDE SEQUENCE</scope>
    <source>
        <strain evidence="1">ChiHjej11B10-19426</strain>
    </source>
</reference>
<dbReference type="AlphaFoldDB" id="A0A9D2IKU0"/>
<evidence type="ECO:0000313" key="2">
    <source>
        <dbReference type="Proteomes" id="UP000824014"/>
    </source>
</evidence>
<dbReference type="Gene3D" id="3.30.530.20">
    <property type="match status" value="1"/>
</dbReference>
<protein>
    <submittedName>
        <fullName evidence="1">Polyketide cyclase</fullName>
    </submittedName>
</protein>
<organism evidence="1 2">
    <name type="scientific">Candidatus Tidjanibacter faecipullorum</name>
    <dbReference type="NCBI Taxonomy" id="2838766"/>
    <lineage>
        <taxon>Bacteria</taxon>
        <taxon>Pseudomonadati</taxon>
        <taxon>Bacteroidota</taxon>
        <taxon>Bacteroidia</taxon>
        <taxon>Bacteroidales</taxon>
        <taxon>Rikenellaceae</taxon>
        <taxon>Tidjanibacter</taxon>
    </lineage>
</organism>
<reference evidence="1" key="1">
    <citation type="journal article" date="2021" name="PeerJ">
        <title>Extensive microbial diversity within the chicken gut microbiome revealed by metagenomics and culture.</title>
        <authorList>
            <person name="Gilroy R."/>
            <person name="Ravi A."/>
            <person name="Getino M."/>
            <person name="Pursley I."/>
            <person name="Horton D.L."/>
            <person name="Alikhan N.F."/>
            <person name="Baker D."/>
            <person name="Gharbi K."/>
            <person name="Hall N."/>
            <person name="Watson M."/>
            <person name="Adriaenssens E.M."/>
            <person name="Foster-Nyarko E."/>
            <person name="Jarju S."/>
            <person name="Secka A."/>
            <person name="Antonio M."/>
            <person name="Oren A."/>
            <person name="Chaudhuri R.R."/>
            <person name="La Ragione R."/>
            <person name="Hildebrand F."/>
            <person name="Pallen M.J."/>
        </authorList>
    </citation>
    <scope>NUCLEOTIDE SEQUENCE</scope>
    <source>
        <strain evidence="1">ChiHjej11B10-19426</strain>
    </source>
</reference>
<dbReference type="SUPFAM" id="SSF55961">
    <property type="entry name" value="Bet v1-like"/>
    <property type="match status" value="1"/>
</dbReference>
<dbReference type="Proteomes" id="UP000824014">
    <property type="component" value="Unassembled WGS sequence"/>
</dbReference>
<evidence type="ECO:0000313" key="1">
    <source>
        <dbReference type="EMBL" id="HIZ14624.1"/>
    </source>
</evidence>
<dbReference type="EMBL" id="DXCC01000004">
    <property type="protein sequence ID" value="HIZ14624.1"/>
    <property type="molecule type" value="Genomic_DNA"/>
</dbReference>
<name>A0A9D2IKU0_9BACT</name>